<comment type="caution">
    <text evidence="1">The sequence shown here is derived from an EMBL/GenBank/DDBJ whole genome shotgun (WGS) entry which is preliminary data.</text>
</comment>
<keyword evidence="2" id="KW-1185">Reference proteome</keyword>
<dbReference type="NCBIfam" id="TIGR01725">
    <property type="entry name" value="phge_HK97_gp10"/>
    <property type="match status" value="1"/>
</dbReference>
<accession>A0A1T3P6M5</accession>
<dbReference type="InterPro" id="IPR010064">
    <property type="entry name" value="HK97-gp10_tail"/>
</dbReference>
<dbReference type="Proteomes" id="UP000190037">
    <property type="component" value="Unassembled WGS sequence"/>
</dbReference>
<dbReference type="Pfam" id="PF04883">
    <property type="entry name" value="HK97-gp10_like"/>
    <property type="match status" value="1"/>
</dbReference>
<organism evidence="1 2">
    <name type="scientific">Embleya scabrispora</name>
    <dbReference type="NCBI Taxonomy" id="159449"/>
    <lineage>
        <taxon>Bacteria</taxon>
        <taxon>Bacillati</taxon>
        <taxon>Actinomycetota</taxon>
        <taxon>Actinomycetes</taxon>
        <taxon>Kitasatosporales</taxon>
        <taxon>Streptomycetaceae</taxon>
        <taxon>Embleya</taxon>
    </lineage>
</organism>
<dbReference type="RefSeq" id="WP_078979060.1">
    <property type="nucleotide sequence ID" value="NZ_MWQN01000001.1"/>
</dbReference>
<evidence type="ECO:0008006" key="3">
    <source>
        <dbReference type="Google" id="ProtNLM"/>
    </source>
</evidence>
<dbReference type="AlphaFoldDB" id="A0A1T3P6M5"/>
<gene>
    <name evidence="1" type="ORF">B4N89_02345</name>
</gene>
<evidence type="ECO:0000313" key="2">
    <source>
        <dbReference type="Proteomes" id="UP000190037"/>
    </source>
</evidence>
<protein>
    <recommendedName>
        <fullName evidence="3">HK97 gp10 family phage protein</fullName>
    </recommendedName>
</protein>
<sequence length="143" mass="15933">MSMNFQIDGRAYERGLRRWIGRISDGARDAMTRTGTRMVSEAQELCPVDTGRLRSSIRHSVSGSRRSWTVTIGTNVNYAAHVEFGTRPHVIRPKNKKALFWPGALHPVAVVHHPGTKPQPFMRPAIARAPAIWAEEAPRAARG</sequence>
<evidence type="ECO:0000313" key="1">
    <source>
        <dbReference type="EMBL" id="OPC84758.1"/>
    </source>
</evidence>
<dbReference type="EMBL" id="MWQN01000001">
    <property type="protein sequence ID" value="OPC84758.1"/>
    <property type="molecule type" value="Genomic_DNA"/>
</dbReference>
<proteinExistence type="predicted"/>
<reference evidence="1 2" key="1">
    <citation type="submission" date="2017-03" db="EMBL/GenBank/DDBJ databases">
        <title>Draft genome sequence of Streptomyces scabrisporus NF3, endophyte isolated from Amphipterygium adstringens.</title>
        <authorList>
            <person name="Vazquez M."/>
            <person name="Ceapa C.D."/>
            <person name="Rodriguez Luna D."/>
            <person name="Sanchez Esquivel S."/>
        </authorList>
    </citation>
    <scope>NUCLEOTIDE SEQUENCE [LARGE SCALE GENOMIC DNA]</scope>
    <source>
        <strain evidence="1 2">NF3</strain>
    </source>
</reference>
<name>A0A1T3P6M5_9ACTN</name>
<dbReference type="STRING" id="159449.B4N89_02345"/>